<protein>
    <recommendedName>
        <fullName evidence="3">Cysteine rich repeat domain protein</fullName>
    </recommendedName>
</protein>
<dbReference type="OrthoDB" id="331255at2"/>
<dbReference type="Proteomes" id="UP000014540">
    <property type="component" value="Unassembled WGS sequence"/>
</dbReference>
<sequence>MKRLLLITMIGLFTSLYAQGKMKGKHDMDMKGSPCYDDRQKYCKGIDHEHGKMHECLKANEAKLTAACKEHLADKEQRHKESPCYEDKEKYCKDAEHKHGKMHECLRENETKLTPACKEHINQKEMKKKK</sequence>
<dbReference type="EMBL" id="AKWZ02000010">
    <property type="protein sequence ID" value="EPG73558.1"/>
    <property type="molecule type" value="Genomic_DNA"/>
</dbReference>
<gene>
    <name evidence="1" type="ORF">LEP1GSC058_4065</name>
</gene>
<comment type="caution">
    <text evidence="1">The sequence shown here is derived from an EMBL/GenBank/DDBJ whole genome shotgun (WGS) entry which is preliminary data.</text>
</comment>
<keyword evidence="2" id="KW-1185">Reference proteome</keyword>
<organism evidence="1 2">
    <name type="scientific">Leptospira fainei serovar Hurstbridge str. BUT 6</name>
    <dbReference type="NCBI Taxonomy" id="1193011"/>
    <lineage>
        <taxon>Bacteria</taxon>
        <taxon>Pseudomonadati</taxon>
        <taxon>Spirochaetota</taxon>
        <taxon>Spirochaetia</taxon>
        <taxon>Leptospirales</taxon>
        <taxon>Leptospiraceae</taxon>
        <taxon>Leptospira</taxon>
    </lineage>
</organism>
<dbReference type="InterPro" id="IPR039728">
    <property type="entry name" value="GLG1"/>
</dbReference>
<dbReference type="RefSeq" id="WP_016550036.1">
    <property type="nucleotide sequence ID" value="NZ_AKWZ02000010.1"/>
</dbReference>
<dbReference type="PANTHER" id="PTHR11884">
    <property type="entry name" value="SELECTIN LIGAND RELATED"/>
    <property type="match status" value="1"/>
</dbReference>
<reference evidence="1" key="1">
    <citation type="submission" date="2013-04" db="EMBL/GenBank/DDBJ databases">
        <authorList>
            <person name="Harkins D.M."/>
            <person name="Durkin A.S."/>
            <person name="Selengut J.D."/>
            <person name="Sanka R."/>
            <person name="DePew J."/>
            <person name="Purushe J."/>
            <person name="Ahmed A."/>
            <person name="van der Linden H."/>
            <person name="Goris M.G.A."/>
            <person name="Hartskeerl R.A."/>
            <person name="Vinetz J.M."/>
            <person name="Sutton G.G."/>
            <person name="Nelson W.C."/>
            <person name="Fouts D.E."/>
        </authorList>
    </citation>
    <scope>NUCLEOTIDE SEQUENCE [LARGE SCALE GENOMIC DNA]</scope>
    <source>
        <strain evidence="1">BUT 6</strain>
    </source>
</reference>
<dbReference type="PANTHER" id="PTHR11884:SF1">
    <property type="entry name" value="GOLGI APPARATUS PROTEIN 1"/>
    <property type="match status" value="1"/>
</dbReference>
<evidence type="ECO:0000313" key="2">
    <source>
        <dbReference type="Proteomes" id="UP000014540"/>
    </source>
</evidence>
<proteinExistence type="predicted"/>
<evidence type="ECO:0000313" key="1">
    <source>
        <dbReference type="EMBL" id="EPG73558.1"/>
    </source>
</evidence>
<evidence type="ECO:0008006" key="3">
    <source>
        <dbReference type="Google" id="ProtNLM"/>
    </source>
</evidence>
<dbReference type="AlphaFoldDB" id="S3UWE4"/>
<name>S3UWE4_9LEPT</name>
<accession>S3UWE4</accession>